<dbReference type="SMART" id="SM00554">
    <property type="entry name" value="FAS1"/>
    <property type="match status" value="1"/>
</dbReference>
<accession>A0AAW1P424</accession>
<name>A0AAW1P424_9CHLO</name>
<keyword evidence="4" id="KW-1185">Reference proteome</keyword>
<dbReference type="Gene3D" id="2.30.180.10">
    <property type="entry name" value="FAS1 domain"/>
    <property type="match status" value="1"/>
</dbReference>
<sequence length="331" mass="34281">MGPPSRASLRRELVQTERADLCNRTLHSENMAKQTLRLAVLAGILLFASTAFAQEAVVVDPSIANAANDPGPIMDSVDTAAASTTPNSSPAPAAVTPSPPAAKAPQTGPSPLIQFFQSPNATIYSTLYAGIIAGNLQEYLNDSSLAVTIFAPNNQAMASRLGALTKANMITVNDLFSDGKSEVLGEILKYHVSQTVIKVTDFQDKLALNTLANLCSNAKDLTVRIKAGDSTVYLVAAGGTVARIKSSVKVGDSTIYEIDDMLLPATVTVPLTTALGAFQSGQSTSVVDTVVISKQVAAAPKAAPILPPSPSPAATTTIGRSPPATAGRRLL</sequence>
<dbReference type="EMBL" id="JALJOR010000022">
    <property type="protein sequence ID" value="KAK9803285.1"/>
    <property type="molecule type" value="Genomic_DNA"/>
</dbReference>
<dbReference type="InterPro" id="IPR036378">
    <property type="entry name" value="FAS1_dom_sf"/>
</dbReference>
<dbReference type="InterPro" id="IPR000782">
    <property type="entry name" value="FAS1_domain"/>
</dbReference>
<organism evidence="3 4">
    <name type="scientific">[Myrmecia] bisecta</name>
    <dbReference type="NCBI Taxonomy" id="41462"/>
    <lineage>
        <taxon>Eukaryota</taxon>
        <taxon>Viridiplantae</taxon>
        <taxon>Chlorophyta</taxon>
        <taxon>core chlorophytes</taxon>
        <taxon>Trebouxiophyceae</taxon>
        <taxon>Trebouxiales</taxon>
        <taxon>Trebouxiaceae</taxon>
        <taxon>Myrmecia</taxon>
    </lineage>
</organism>
<dbReference type="SUPFAM" id="SSF82153">
    <property type="entry name" value="FAS1 domain"/>
    <property type="match status" value="1"/>
</dbReference>
<dbReference type="AlphaFoldDB" id="A0AAW1P424"/>
<proteinExistence type="predicted"/>
<comment type="caution">
    <text evidence="3">The sequence shown here is derived from an EMBL/GenBank/DDBJ whole genome shotgun (WGS) entry which is preliminary data.</text>
</comment>
<protein>
    <recommendedName>
        <fullName evidence="2">FAS1 domain-containing protein</fullName>
    </recommendedName>
</protein>
<feature type="domain" description="FAS1" evidence="2">
    <location>
        <begin position="108"/>
        <end position="262"/>
    </location>
</feature>
<feature type="region of interest" description="Disordered" evidence="1">
    <location>
        <begin position="75"/>
        <end position="109"/>
    </location>
</feature>
<dbReference type="Proteomes" id="UP001489004">
    <property type="component" value="Unassembled WGS sequence"/>
</dbReference>
<gene>
    <name evidence="3" type="ORF">WJX72_007385</name>
</gene>
<evidence type="ECO:0000313" key="3">
    <source>
        <dbReference type="EMBL" id="KAK9803285.1"/>
    </source>
</evidence>
<feature type="region of interest" description="Disordered" evidence="1">
    <location>
        <begin position="303"/>
        <end position="331"/>
    </location>
</feature>
<evidence type="ECO:0000256" key="1">
    <source>
        <dbReference type="SAM" id="MobiDB-lite"/>
    </source>
</evidence>
<reference evidence="3 4" key="1">
    <citation type="journal article" date="2024" name="Nat. Commun.">
        <title>Phylogenomics reveals the evolutionary origins of lichenization in chlorophyte algae.</title>
        <authorList>
            <person name="Puginier C."/>
            <person name="Libourel C."/>
            <person name="Otte J."/>
            <person name="Skaloud P."/>
            <person name="Haon M."/>
            <person name="Grisel S."/>
            <person name="Petersen M."/>
            <person name="Berrin J.G."/>
            <person name="Delaux P.M."/>
            <person name="Dal Grande F."/>
            <person name="Keller J."/>
        </authorList>
    </citation>
    <scope>NUCLEOTIDE SEQUENCE [LARGE SCALE GENOMIC DNA]</scope>
    <source>
        <strain evidence="3 4">SAG 2043</strain>
    </source>
</reference>
<evidence type="ECO:0000313" key="4">
    <source>
        <dbReference type="Proteomes" id="UP001489004"/>
    </source>
</evidence>
<feature type="compositionally biased region" description="Low complexity" evidence="1">
    <location>
        <begin position="79"/>
        <end position="96"/>
    </location>
</feature>
<evidence type="ECO:0000259" key="2">
    <source>
        <dbReference type="PROSITE" id="PS50213"/>
    </source>
</evidence>
<dbReference type="Pfam" id="PF02469">
    <property type="entry name" value="Fasciclin"/>
    <property type="match status" value="1"/>
</dbReference>
<dbReference type="PROSITE" id="PS50213">
    <property type="entry name" value="FAS1"/>
    <property type="match status" value="1"/>
</dbReference>